<sequence>MPEVKKLVGLGTTKIYTMASEGLFPKQVRLGGRAVAWVKSEVLQWNNEKLAAARGQPSDSSLSK</sequence>
<evidence type="ECO:0000313" key="2">
    <source>
        <dbReference type="Proteomes" id="UP001622950"/>
    </source>
</evidence>
<proteinExistence type="predicted"/>
<organism evidence="1 2">
    <name type="scientific">Pseudomonas neuropathica</name>
    <dbReference type="NCBI Taxonomy" id="2730425"/>
    <lineage>
        <taxon>Bacteria</taxon>
        <taxon>Pseudomonadati</taxon>
        <taxon>Pseudomonadota</taxon>
        <taxon>Gammaproteobacteria</taxon>
        <taxon>Pseudomonadales</taxon>
        <taxon>Pseudomonadaceae</taxon>
        <taxon>Pseudomonas</taxon>
    </lineage>
</organism>
<protein>
    <submittedName>
        <fullName evidence="1">Helix-turn-helix transcriptional regulator</fullName>
    </submittedName>
</protein>
<dbReference type="EMBL" id="JBJHQE010000016">
    <property type="protein sequence ID" value="MFK9081292.1"/>
    <property type="molecule type" value="Genomic_DNA"/>
</dbReference>
<gene>
    <name evidence="1" type="ORF">ACJEBM_11475</name>
</gene>
<reference evidence="1" key="1">
    <citation type="submission" date="2024-11" db="EMBL/GenBank/DDBJ databases">
        <authorList>
            <person name="Lucas J.A."/>
        </authorList>
    </citation>
    <scope>NUCLEOTIDE SEQUENCE</scope>
    <source>
        <strain evidence="1">Z 8.8</strain>
    </source>
</reference>
<comment type="caution">
    <text evidence="1">The sequence shown here is derived from an EMBL/GenBank/DDBJ whole genome shotgun (WGS) entry which is preliminary data.</text>
</comment>
<keyword evidence="2" id="KW-1185">Reference proteome</keyword>
<dbReference type="Proteomes" id="UP001622950">
    <property type="component" value="Unassembled WGS sequence"/>
</dbReference>
<name>A0ACC7MUM6_9PSED</name>
<evidence type="ECO:0000313" key="1">
    <source>
        <dbReference type="EMBL" id="MFK9081292.1"/>
    </source>
</evidence>
<accession>A0ACC7MUM6</accession>